<comment type="similarity">
    <text evidence="2">Belongs to the MscS (TC 1.A.23) family.</text>
</comment>
<dbReference type="Pfam" id="PF21082">
    <property type="entry name" value="MS_channel_3rd"/>
    <property type="match status" value="1"/>
</dbReference>
<dbReference type="GO" id="GO:0005886">
    <property type="term" value="C:plasma membrane"/>
    <property type="evidence" value="ECO:0007669"/>
    <property type="project" value="UniProtKB-SubCell"/>
</dbReference>
<feature type="transmembrane region" description="Helical" evidence="8">
    <location>
        <begin position="20"/>
        <end position="41"/>
    </location>
</feature>
<dbReference type="SUPFAM" id="SSF82689">
    <property type="entry name" value="Mechanosensitive channel protein MscS (YggB), C-terminal domain"/>
    <property type="match status" value="1"/>
</dbReference>
<dbReference type="Proteomes" id="UP000239241">
    <property type="component" value="Unassembled WGS sequence"/>
</dbReference>
<dbReference type="InterPro" id="IPR010920">
    <property type="entry name" value="LSM_dom_sf"/>
</dbReference>
<evidence type="ECO:0000256" key="3">
    <source>
        <dbReference type="ARBA" id="ARBA00022475"/>
    </source>
</evidence>
<accession>A0A2S5VY84</accession>
<sequence length="419" mass="44435">MDLSMVCCGDGSFFSTWGTLIQVLSILIGAVLARWILLVVIRNTVDQIVSGVKKRQNVDDTQSIQASPLTAVRVVQRTRTLGSVLSNITTVVIVVIAISLFINVVAPGVLTSLALLTAALGAGLGFGAQNIVKDILNGMFMVVEDQLGVGDVVDVGPATGVVETVGIRITTLRDVNGTLWFVRNGEILRVGNMSQGWARVVIDLAVPYETDVRAVQERMLATATELAGTPKWRSRIVEKPELWGIESISESAVVIRIVVKTRSNARDDVSRELRTRLKAALDAMGVTLPSLAAVVLTGFDSAASVGGAHPPRTASTPVQQPEAPAPRKRARKVTQRHPGASATGSSSPVVRGAAGARPDPRSTDMMPAPPAAPPRSADEELDEDEVTATWTVLPEDPAAAKPPRDPRTPRTPATPPEES</sequence>
<feature type="domain" description="Mechanosensitive ion channel MscS C-terminal" evidence="10">
    <location>
        <begin position="200"/>
        <end position="286"/>
    </location>
</feature>
<dbReference type="FunFam" id="2.30.30.60:FF:000001">
    <property type="entry name" value="MscS Mechanosensitive ion channel"/>
    <property type="match status" value="1"/>
</dbReference>
<dbReference type="PANTHER" id="PTHR30460:SF0">
    <property type="entry name" value="MODERATE CONDUCTANCE MECHANOSENSITIVE CHANNEL YBIO"/>
    <property type="match status" value="1"/>
</dbReference>
<evidence type="ECO:0000256" key="8">
    <source>
        <dbReference type="SAM" id="Phobius"/>
    </source>
</evidence>
<dbReference type="InterPro" id="IPR049278">
    <property type="entry name" value="MS_channel_C"/>
</dbReference>
<dbReference type="Pfam" id="PF00924">
    <property type="entry name" value="MS_channel_2nd"/>
    <property type="match status" value="1"/>
</dbReference>
<dbReference type="Gene3D" id="1.10.287.1260">
    <property type="match status" value="1"/>
</dbReference>
<name>A0A2S5VY84_9MICO</name>
<evidence type="ECO:0000256" key="5">
    <source>
        <dbReference type="ARBA" id="ARBA00022989"/>
    </source>
</evidence>
<comment type="caution">
    <text evidence="11">The sequence shown here is derived from an EMBL/GenBank/DDBJ whole genome shotgun (WGS) entry which is preliminary data.</text>
</comment>
<keyword evidence="4 8" id="KW-0812">Transmembrane</keyword>
<dbReference type="Gene3D" id="3.30.70.100">
    <property type="match status" value="1"/>
</dbReference>
<keyword evidence="3" id="KW-1003">Cell membrane</keyword>
<evidence type="ECO:0000256" key="4">
    <source>
        <dbReference type="ARBA" id="ARBA00022692"/>
    </source>
</evidence>
<keyword evidence="5 8" id="KW-1133">Transmembrane helix</keyword>
<evidence type="ECO:0000256" key="1">
    <source>
        <dbReference type="ARBA" id="ARBA00004651"/>
    </source>
</evidence>
<dbReference type="SUPFAM" id="SSF50182">
    <property type="entry name" value="Sm-like ribonucleoproteins"/>
    <property type="match status" value="1"/>
</dbReference>
<evidence type="ECO:0000256" key="6">
    <source>
        <dbReference type="ARBA" id="ARBA00023136"/>
    </source>
</evidence>
<evidence type="ECO:0000313" key="12">
    <source>
        <dbReference type="Proteomes" id="UP000239241"/>
    </source>
</evidence>
<comment type="subcellular location">
    <subcellularLocation>
        <location evidence="1">Cell membrane</location>
        <topology evidence="1">Multi-pass membrane protein</topology>
    </subcellularLocation>
</comment>
<dbReference type="InterPro" id="IPR006685">
    <property type="entry name" value="MscS_channel_2nd"/>
</dbReference>
<evidence type="ECO:0000256" key="2">
    <source>
        <dbReference type="ARBA" id="ARBA00008017"/>
    </source>
</evidence>
<protein>
    <submittedName>
        <fullName evidence="11">Mechanosensitive ion channel protein</fullName>
    </submittedName>
</protein>
<dbReference type="GO" id="GO:0008381">
    <property type="term" value="F:mechanosensitive monoatomic ion channel activity"/>
    <property type="evidence" value="ECO:0007669"/>
    <property type="project" value="InterPro"/>
</dbReference>
<dbReference type="RefSeq" id="WP_104289155.1">
    <property type="nucleotide sequence ID" value="NZ_PSXY01000001.1"/>
</dbReference>
<dbReference type="InterPro" id="IPR045276">
    <property type="entry name" value="YbiO_bact"/>
</dbReference>
<keyword evidence="6 8" id="KW-0472">Membrane</keyword>
<dbReference type="Gene3D" id="2.30.30.60">
    <property type="match status" value="1"/>
</dbReference>
<organism evidence="11 12">
    <name type="scientific">Clavibacter michiganensis</name>
    <dbReference type="NCBI Taxonomy" id="28447"/>
    <lineage>
        <taxon>Bacteria</taxon>
        <taxon>Bacillati</taxon>
        <taxon>Actinomycetota</taxon>
        <taxon>Actinomycetes</taxon>
        <taxon>Micrococcales</taxon>
        <taxon>Microbacteriaceae</taxon>
        <taxon>Clavibacter</taxon>
    </lineage>
</organism>
<feature type="compositionally biased region" description="Basic residues" evidence="7">
    <location>
        <begin position="326"/>
        <end position="335"/>
    </location>
</feature>
<proteinExistence type="inferred from homology"/>
<gene>
    <name evidence="11" type="ORF">C5E16_00860</name>
</gene>
<feature type="region of interest" description="Disordered" evidence="7">
    <location>
        <begin position="304"/>
        <end position="419"/>
    </location>
</feature>
<evidence type="ECO:0000313" key="11">
    <source>
        <dbReference type="EMBL" id="PPF71395.1"/>
    </source>
</evidence>
<reference evidence="11 12" key="1">
    <citation type="submission" date="2018-02" db="EMBL/GenBank/DDBJ databases">
        <title>Bacteriophage NCPPB3778 and a type I-E CRISPR drive the evolution of the US Biological Select Agent, Rathayibacter toxicus.</title>
        <authorList>
            <person name="Davis E.W.II."/>
            <person name="Tabima J.F."/>
            <person name="Weisberg A.J."/>
            <person name="Lopes L.D."/>
            <person name="Wiseman M.S."/>
            <person name="Wiseman M.S."/>
            <person name="Pupko T."/>
            <person name="Belcher M.S."/>
            <person name="Sechler A.J."/>
            <person name="Tancos M.A."/>
            <person name="Schroeder B.K."/>
            <person name="Murray T.D."/>
            <person name="Luster D.G."/>
            <person name="Schneider W.L."/>
            <person name="Rogers E."/>
            <person name="Andreote F.D."/>
            <person name="Grunwald N.J."/>
            <person name="Putnam M.L."/>
            <person name="Chang J.H."/>
        </authorList>
    </citation>
    <scope>NUCLEOTIDE SEQUENCE [LARGE SCALE GENOMIC DNA]</scope>
    <source>
        <strain evidence="11 12">AY1B3</strain>
    </source>
</reference>
<evidence type="ECO:0000259" key="10">
    <source>
        <dbReference type="Pfam" id="PF21082"/>
    </source>
</evidence>
<dbReference type="InterPro" id="IPR023408">
    <property type="entry name" value="MscS_beta-dom_sf"/>
</dbReference>
<dbReference type="InterPro" id="IPR011066">
    <property type="entry name" value="MscS_channel_C_sf"/>
</dbReference>
<dbReference type="PANTHER" id="PTHR30460">
    <property type="entry name" value="MODERATE CONDUCTANCE MECHANOSENSITIVE CHANNEL YBIO"/>
    <property type="match status" value="1"/>
</dbReference>
<evidence type="ECO:0000259" key="9">
    <source>
        <dbReference type="Pfam" id="PF00924"/>
    </source>
</evidence>
<dbReference type="EMBL" id="PSXY01000001">
    <property type="protein sequence ID" value="PPF71395.1"/>
    <property type="molecule type" value="Genomic_DNA"/>
</dbReference>
<evidence type="ECO:0000256" key="7">
    <source>
        <dbReference type="SAM" id="MobiDB-lite"/>
    </source>
</evidence>
<feature type="domain" description="Mechanosensitive ion channel MscS" evidence="9">
    <location>
        <begin position="130"/>
        <end position="194"/>
    </location>
</feature>
<dbReference type="AlphaFoldDB" id="A0A2S5VY84"/>
<feature type="transmembrane region" description="Helical" evidence="8">
    <location>
        <begin position="112"/>
        <end position="132"/>
    </location>
</feature>
<feature type="transmembrane region" description="Helical" evidence="8">
    <location>
        <begin position="84"/>
        <end position="106"/>
    </location>
</feature>